<dbReference type="RefSeq" id="WP_311192777.1">
    <property type="nucleotide sequence ID" value="NZ_CP115541.1"/>
</dbReference>
<evidence type="ECO:0000313" key="2">
    <source>
        <dbReference type="EMBL" id="WNH53636.1"/>
    </source>
</evidence>
<organism evidence="2 3">
    <name type="scientific">Stenotrophomonas oahuensis</name>
    <dbReference type="NCBI Taxonomy" id="3003271"/>
    <lineage>
        <taxon>Bacteria</taxon>
        <taxon>Pseudomonadati</taxon>
        <taxon>Pseudomonadota</taxon>
        <taxon>Gammaproteobacteria</taxon>
        <taxon>Lysobacterales</taxon>
        <taxon>Lysobacteraceae</taxon>
        <taxon>Stenotrophomonas</taxon>
    </lineage>
</organism>
<dbReference type="InterPro" id="IPR007404">
    <property type="entry name" value="YdjM-like"/>
</dbReference>
<name>A0ABY9YRT5_9GAMM</name>
<dbReference type="GO" id="GO:0016787">
    <property type="term" value="F:hydrolase activity"/>
    <property type="evidence" value="ECO:0007669"/>
    <property type="project" value="UniProtKB-KW"/>
</dbReference>
<gene>
    <name evidence="2" type="ORF">PDM29_04965</name>
</gene>
<dbReference type="Proteomes" id="UP001302072">
    <property type="component" value="Chromosome"/>
</dbReference>
<dbReference type="EMBL" id="CP115541">
    <property type="protein sequence ID" value="WNH53636.1"/>
    <property type="molecule type" value="Genomic_DNA"/>
</dbReference>
<feature type="transmembrane region" description="Helical" evidence="1">
    <location>
        <begin position="110"/>
        <end position="131"/>
    </location>
</feature>
<proteinExistence type="predicted"/>
<reference evidence="2 3" key="1">
    <citation type="submission" date="2022-12" db="EMBL/GenBank/DDBJ databases">
        <title>Two new species, Stenotrophomonas aracearum and Stenotrophomonas oahuensis, isolated from Anthurium (Araceae family) in Hawaii.</title>
        <authorList>
            <person name="Chunag S.C."/>
            <person name="Dobhal S."/>
            <person name="Alvarez A."/>
            <person name="Arif M."/>
        </authorList>
    </citation>
    <scope>NUCLEOTIDE SEQUENCE [LARGE SCALE GENOMIC DNA]</scope>
    <source>
        <strain evidence="2 3">A5586</strain>
    </source>
</reference>
<feature type="transmembrane region" description="Helical" evidence="1">
    <location>
        <begin position="30"/>
        <end position="51"/>
    </location>
</feature>
<keyword evidence="2" id="KW-0378">Hydrolase</keyword>
<evidence type="ECO:0000256" key="1">
    <source>
        <dbReference type="SAM" id="Phobius"/>
    </source>
</evidence>
<dbReference type="Pfam" id="PF04307">
    <property type="entry name" value="YdjM"/>
    <property type="match status" value="1"/>
</dbReference>
<keyword evidence="3" id="KW-1185">Reference proteome</keyword>
<evidence type="ECO:0000313" key="3">
    <source>
        <dbReference type="Proteomes" id="UP001302072"/>
    </source>
</evidence>
<feature type="transmembrane region" description="Helical" evidence="1">
    <location>
        <begin position="137"/>
        <end position="159"/>
    </location>
</feature>
<keyword evidence="1" id="KW-0472">Membrane</keyword>
<sequence>MSSIVGHTATGITAFLACSPRHQPLPRWSVLPFVVLAVCPDVDYFAVWLFGYAANPRITHSLLFSMVATLLVWRALKRTTPLRFPLPALLAASVSHPVLDLLVGAHPVPLLWPFCMTVSAPIGLLPSAGALSPGNYYLWRNLIIELGVLVPVLALIVAGRRGCPAEHIRAWALRLLVPWMAFLIWSMSLTR</sequence>
<feature type="transmembrane region" description="Helical" evidence="1">
    <location>
        <begin position="58"/>
        <end position="76"/>
    </location>
</feature>
<keyword evidence="1" id="KW-0812">Transmembrane</keyword>
<feature type="transmembrane region" description="Helical" evidence="1">
    <location>
        <begin position="171"/>
        <end position="189"/>
    </location>
</feature>
<keyword evidence="1" id="KW-1133">Transmembrane helix</keyword>
<accession>A0ABY9YRT5</accession>
<protein>
    <submittedName>
        <fullName evidence="2">Metal-dependent hydrolase</fullName>
    </submittedName>
</protein>